<evidence type="ECO:0000256" key="12">
    <source>
        <dbReference type="NCBIfam" id="TIGR01397"/>
    </source>
</evidence>
<keyword evidence="7" id="KW-0997">Cell inner membrane</keyword>
<keyword evidence="14" id="KW-0282">Flagellum</keyword>
<evidence type="ECO:0000256" key="6">
    <source>
        <dbReference type="ARBA" id="ARBA00022500"/>
    </source>
</evidence>
<dbReference type="InterPro" id="IPR001689">
    <property type="entry name" value="Flag_FliM"/>
</dbReference>
<keyword evidence="5" id="KW-1003">Cell membrane</keyword>
<dbReference type="Gene3D" id="3.40.1550.10">
    <property type="entry name" value="CheC-like"/>
    <property type="match status" value="1"/>
</dbReference>
<evidence type="ECO:0000256" key="9">
    <source>
        <dbReference type="ARBA" id="ARBA00023136"/>
    </source>
</evidence>
<evidence type="ECO:0000256" key="1">
    <source>
        <dbReference type="ARBA" id="ARBA00004117"/>
    </source>
</evidence>
<gene>
    <name evidence="14" type="primary">fliM</name>
    <name evidence="14" type="ORF">ENQ87_02165</name>
</gene>
<evidence type="ECO:0000259" key="13">
    <source>
        <dbReference type="Pfam" id="PF01052"/>
    </source>
</evidence>
<evidence type="ECO:0000256" key="11">
    <source>
        <dbReference type="ARBA" id="ARBA00025044"/>
    </source>
</evidence>
<dbReference type="InterPro" id="IPR001543">
    <property type="entry name" value="FliN-like_C"/>
</dbReference>
<dbReference type="InterPro" id="IPR028976">
    <property type="entry name" value="CheC-like_sf"/>
</dbReference>
<reference evidence="14" key="1">
    <citation type="journal article" date="2020" name="mSystems">
        <title>Genome- and Community-Level Interaction Insights into Carbon Utilization and Element Cycling Functions of Hydrothermarchaeota in Hydrothermal Sediment.</title>
        <authorList>
            <person name="Zhou Z."/>
            <person name="Liu Y."/>
            <person name="Xu W."/>
            <person name="Pan J."/>
            <person name="Luo Z.H."/>
            <person name="Li M."/>
        </authorList>
    </citation>
    <scope>NUCLEOTIDE SEQUENCE [LARGE SCALE GENOMIC DNA]</scope>
    <source>
        <strain evidence="14">SpSt-349</strain>
    </source>
</reference>
<dbReference type="GO" id="GO:0009425">
    <property type="term" value="C:bacterial-type flagellum basal body"/>
    <property type="evidence" value="ECO:0007669"/>
    <property type="project" value="UniProtKB-SubCell"/>
</dbReference>
<dbReference type="GO" id="GO:0071978">
    <property type="term" value="P:bacterial-type flagellum-dependent swarming motility"/>
    <property type="evidence" value="ECO:0007669"/>
    <property type="project" value="TreeGrafter"/>
</dbReference>
<evidence type="ECO:0000256" key="2">
    <source>
        <dbReference type="ARBA" id="ARBA00004417"/>
    </source>
</evidence>
<dbReference type="PANTHER" id="PTHR30034">
    <property type="entry name" value="FLAGELLAR MOTOR SWITCH PROTEIN FLIM"/>
    <property type="match status" value="1"/>
</dbReference>
<dbReference type="GO" id="GO:0005886">
    <property type="term" value="C:plasma membrane"/>
    <property type="evidence" value="ECO:0007669"/>
    <property type="project" value="UniProtKB-SubCell"/>
</dbReference>
<keyword evidence="14" id="KW-0966">Cell projection</keyword>
<dbReference type="InterPro" id="IPR036429">
    <property type="entry name" value="SpoA-like_sf"/>
</dbReference>
<dbReference type="SUPFAM" id="SSF101801">
    <property type="entry name" value="Surface presentation of antigens (SPOA)"/>
    <property type="match status" value="1"/>
</dbReference>
<comment type="subcellular location">
    <subcellularLocation>
        <location evidence="1">Bacterial flagellum basal body</location>
    </subcellularLocation>
    <subcellularLocation>
        <location evidence="2">Cell inner membrane</location>
        <topology evidence="2">Peripheral membrane protein</topology>
    </subcellularLocation>
</comment>
<keyword evidence="10" id="KW-0975">Bacterial flagellum</keyword>
<evidence type="ECO:0000256" key="3">
    <source>
        <dbReference type="ARBA" id="ARBA00011049"/>
    </source>
</evidence>
<proteinExistence type="inferred from homology"/>
<organism evidence="14">
    <name type="scientific">Geobacter metallireducens</name>
    <dbReference type="NCBI Taxonomy" id="28232"/>
    <lineage>
        <taxon>Bacteria</taxon>
        <taxon>Pseudomonadati</taxon>
        <taxon>Thermodesulfobacteriota</taxon>
        <taxon>Desulfuromonadia</taxon>
        <taxon>Geobacterales</taxon>
        <taxon>Geobacteraceae</taxon>
        <taxon>Geobacter</taxon>
    </lineage>
</organism>
<comment type="caution">
    <text evidence="14">The sequence shown here is derived from an EMBL/GenBank/DDBJ whole genome shotgun (WGS) entry which is preliminary data.</text>
</comment>
<keyword evidence="8" id="KW-0283">Flagellar rotation</keyword>
<evidence type="ECO:0000256" key="4">
    <source>
        <dbReference type="ARBA" id="ARBA00021898"/>
    </source>
</evidence>
<sequence length="327" mass="35775">MEKILTKQEIEALLAAVFEGKIEPDKELAKAEGTVHSYDLFNSESKGNIPNLDIIYDSFIRYQRGTLSNRLGRIVEIKKVGAGSYKFDDFLHTMPSPVAMAIYKADPLKGAALIAFDSTLVFTIVDCILGGTGSSAVPTTGNRMFTSIELRLVQKIVKDVLADLEKAWAPIYATKMGFLRMEMNPRLVNIVPPEYQVVTMEMEIQIEEIVGKMIFAVPLTTIDPVREKLKTGAQVDMMAVDPQWSYRLSKELLEAPLDLSVEVGGAVISLDDLLNLSPGDTIMLDTPCGSDLVVKVGGVPKFMATPGLLHGNKAARISAILGKGREQ</sequence>
<dbReference type="Gene3D" id="2.30.330.10">
    <property type="entry name" value="SpoA-like"/>
    <property type="match status" value="1"/>
</dbReference>
<evidence type="ECO:0000256" key="8">
    <source>
        <dbReference type="ARBA" id="ARBA00022779"/>
    </source>
</evidence>
<dbReference type="AlphaFoldDB" id="A0A831XD80"/>
<feature type="domain" description="Flagellar motor switch protein FliN-like C-terminal" evidence="13">
    <location>
        <begin position="251"/>
        <end position="321"/>
    </location>
</feature>
<comment type="similarity">
    <text evidence="3">Belongs to the FliM family.</text>
</comment>
<comment type="function">
    <text evidence="11">FliM is one of three proteins (FliG, FliN, FliM) that forms the rotor-mounted switch complex (C ring), located at the base of the basal body. This complex interacts with the CheY and CheZ chemotaxis proteins, in addition to contacting components of the motor that determine the direction of flagellar rotation.</text>
</comment>
<evidence type="ECO:0000313" key="14">
    <source>
        <dbReference type="EMBL" id="HEN41172.1"/>
    </source>
</evidence>
<dbReference type="GO" id="GO:0050918">
    <property type="term" value="P:positive chemotaxis"/>
    <property type="evidence" value="ECO:0007669"/>
    <property type="project" value="TreeGrafter"/>
</dbReference>
<keyword evidence="6" id="KW-0145">Chemotaxis</keyword>
<dbReference type="SUPFAM" id="SSF103039">
    <property type="entry name" value="CheC-like"/>
    <property type="match status" value="1"/>
</dbReference>
<protein>
    <recommendedName>
        <fullName evidence="4 12">Flagellar motor switch protein FliM</fullName>
    </recommendedName>
</protein>
<dbReference type="PIRSF" id="PIRSF002888">
    <property type="entry name" value="FliM"/>
    <property type="match status" value="1"/>
</dbReference>
<dbReference type="EMBL" id="DSOV01000007">
    <property type="protein sequence ID" value="HEN41172.1"/>
    <property type="molecule type" value="Genomic_DNA"/>
</dbReference>
<keyword evidence="14" id="KW-0969">Cilium</keyword>
<dbReference type="Pfam" id="PF02154">
    <property type="entry name" value="FliM"/>
    <property type="match status" value="1"/>
</dbReference>
<accession>A0A831XD80</accession>
<evidence type="ECO:0000256" key="7">
    <source>
        <dbReference type="ARBA" id="ARBA00022519"/>
    </source>
</evidence>
<dbReference type="CDD" id="cd17908">
    <property type="entry name" value="FliM"/>
    <property type="match status" value="1"/>
</dbReference>
<dbReference type="PANTHER" id="PTHR30034:SF3">
    <property type="entry name" value="FLAGELLAR MOTOR SWITCH PROTEIN FLIM"/>
    <property type="match status" value="1"/>
</dbReference>
<evidence type="ECO:0000256" key="5">
    <source>
        <dbReference type="ARBA" id="ARBA00022475"/>
    </source>
</evidence>
<dbReference type="PRINTS" id="PR00955">
    <property type="entry name" value="FLGMOTORFLIM"/>
</dbReference>
<keyword evidence="9" id="KW-0472">Membrane</keyword>
<evidence type="ECO:0000256" key="10">
    <source>
        <dbReference type="ARBA" id="ARBA00023143"/>
    </source>
</evidence>
<dbReference type="Pfam" id="PF01052">
    <property type="entry name" value="FliMN_C"/>
    <property type="match status" value="1"/>
</dbReference>
<name>A0A831XD80_GEOME</name>
<dbReference type="NCBIfam" id="TIGR01397">
    <property type="entry name" value="fliM_switch"/>
    <property type="match status" value="1"/>
</dbReference>
<dbReference type="GO" id="GO:0003774">
    <property type="term" value="F:cytoskeletal motor activity"/>
    <property type="evidence" value="ECO:0007669"/>
    <property type="project" value="InterPro"/>
</dbReference>